<name>A0A2G5C253_AQUCA</name>
<dbReference type="Proteomes" id="UP000230069">
    <property type="component" value="Unassembled WGS sequence"/>
</dbReference>
<dbReference type="InParanoid" id="A0A2G5C253"/>
<sequence>MIKLPCYNHFVNTLQNRHIYSRKVKCSFMADTHFSIITRKFIEHLCHDRCCISSCCCSSRRLLAVGTSN</sequence>
<evidence type="ECO:0000313" key="2">
    <source>
        <dbReference type="Proteomes" id="UP000230069"/>
    </source>
</evidence>
<evidence type="ECO:0000313" key="1">
    <source>
        <dbReference type="EMBL" id="PIA25362.1"/>
    </source>
</evidence>
<keyword evidence="2" id="KW-1185">Reference proteome</keyword>
<proteinExistence type="predicted"/>
<dbReference type="EMBL" id="KZ305134">
    <property type="protein sequence ID" value="PIA25362.1"/>
    <property type="molecule type" value="Genomic_DNA"/>
</dbReference>
<reference evidence="1 2" key="1">
    <citation type="submission" date="2017-09" db="EMBL/GenBank/DDBJ databases">
        <title>WGS assembly of Aquilegia coerulea Goldsmith.</title>
        <authorList>
            <person name="Hodges S."/>
            <person name="Kramer E."/>
            <person name="Nordborg M."/>
            <person name="Tomkins J."/>
            <person name="Borevitz J."/>
            <person name="Derieg N."/>
            <person name="Yan J."/>
            <person name="Mihaltcheva S."/>
            <person name="Hayes R.D."/>
            <person name="Rokhsar D."/>
        </authorList>
    </citation>
    <scope>NUCLEOTIDE SEQUENCE [LARGE SCALE GENOMIC DNA]</scope>
    <source>
        <strain evidence="2">cv. Goldsmith</strain>
    </source>
</reference>
<accession>A0A2G5C253</accession>
<protein>
    <submittedName>
        <fullName evidence="1">Uncharacterized protein</fullName>
    </submittedName>
</protein>
<gene>
    <name evidence="1" type="ORF">AQUCO_11800032v1</name>
</gene>
<dbReference type="AlphaFoldDB" id="A0A2G5C253"/>
<organism evidence="1 2">
    <name type="scientific">Aquilegia coerulea</name>
    <name type="common">Rocky mountain columbine</name>
    <dbReference type="NCBI Taxonomy" id="218851"/>
    <lineage>
        <taxon>Eukaryota</taxon>
        <taxon>Viridiplantae</taxon>
        <taxon>Streptophyta</taxon>
        <taxon>Embryophyta</taxon>
        <taxon>Tracheophyta</taxon>
        <taxon>Spermatophyta</taxon>
        <taxon>Magnoliopsida</taxon>
        <taxon>Ranunculales</taxon>
        <taxon>Ranunculaceae</taxon>
        <taxon>Thalictroideae</taxon>
        <taxon>Aquilegia</taxon>
    </lineage>
</organism>